<dbReference type="InterPro" id="IPR014347">
    <property type="entry name" value="Tautomerase/MIF_sf"/>
</dbReference>
<gene>
    <name evidence="1" type="ORF">QRO08_07045</name>
</gene>
<protein>
    <submittedName>
        <fullName evidence="1">4-oxalocrotonate tautomerase</fullName>
    </submittedName>
</protein>
<dbReference type="Gene3D" id="3.30.429.10">
    <property type="entry name" value="Macrophage Migration Inhibitory Factor"/>
    <property type="match status" value="1"/>
</dbReference>
<dbReference type="Proteomes" id="UP001242732">
    <property type="component" value="Chromosome"/>
</dbReference>
<sequence length="143" mass="15531">MPHTVIHLSGEPDASLARNAADAVARITQRVLGKQLPVIATTVQFIPAAQWFVGGASLAELEQSAFHLDISITDETNTKAEKALYLREVHAAFEALLPRLHPVSYVHLIDARAAAYGYGGRTQEWRHQQAGVQAVPGEWIQGG</sequence>
<evidence type="ECO:0000313" key="1">
    <source>
        <dbReference type="EMBL" id="WIY50317.1"/>
    </source>
</evidence>
<accession>A0ABY9AU66</accession>
<keyword evidence="2" id="KW-1185">Reference proteome</keyword>
<organism evidence="1 2">
    <name type="scientific">Paracidovorax citrulli</name>
    <name type="common">Acidovorax citrulli</name>
    <dbReference type="NCBI Taxonomy" id="80869"/>
    <lineage>
        <taxon>Bacteria</taxon>
        <taxon>Pseudomonadati</taxon>
        <taxon>Pseudomonadota</taxon>
        <taxon>Betaproteobacteria</taxon>
        <taxon>Burkholderiales</taxon>
        <taxon>Comamonadaceae</taxon>
        <taxon>Paracidovorax</taxon>
    </lineage>
</organism>
<evidence type="ECO:0000313" key="2">
    <source>
        <dbReference type="Proteomes" id="UP001242732"/>
    </source>
</evidence>
<name>A0ABY9AU66_PARCI</name>
<reference evidence="1 2" key="1">
    <citation type="submission" date="2023-06" db="EMBL/GenBank/DDBJ databases">
        <authorList>
            <person name="Ham H."/>
            <person name="Park D.S."/>
        </authorList>
    </citation>
    <scope>NUCLEOTIDE SEQUENCE [LARGE SCALE GENOMIC DNA]</scope>
    <source>
        <strain evidence="1 2">KACC 17005</strain>
    </source>
</reference>
<proteinExistence type="predicted"/>
<dbReference type="EMBL" id="CP127363">
    <property type="protein sequence ID" value="WIY50317.1"/>
    <property type="molecule type" value="Genomic_DNA"/>
</dbReference>
<dbReference type="RefSeq" id="WP_011796518.1">
    <property type="nucleotide sequence ID" value="NZ_CP023687.1"/>
</dbReference>
<dbReference type="SUPFAM" id="SSF55331">
    <property type="entry name" value="Tautomerase/MIF"/>
    <property type="match status" value="1"/>
</dbReference>